<name>A0ABQ5AGK5_9ASTR</name>
<dbReference type="EMBL" id="BQNB010012299">
    <property type="protein sequence ID" value="GJT01800.1"/>
    <property type="molecule type" value="Genomic_DNA"/>
</dbReference>
<reference evidence="2" key="1">
    <citation type="journal article" date="2022" name="Int. J. Mol. Sci.">
        <title>Draft Genome of Tanacetum Coccineum: Genomic Comparison of Closely Related Tanacetum-Family Plants.</title>
        <authorList>
            <person name="Yamashiro T."/>
            <person name="Shiraishi A."/>
            <person name="Nakayama K."/>
            <person name="Satake H."/>
        </authorList>
    </citation>
    <scope>NUCLEOTIDE SEQUENCE</scope>
</reference>
<organism evidence="2 3">
    <name type="scientific">Tanacetum coccineum</name>
    <dbReference type="NCBI Taxonomy" id="301880"/>
    <lineage>
        <taxon>Eukaryota</taxon>
        <taxon>Viridiplantae</taxon>
        <taxon>Streptophyta</taxon>
        <taxon>Embryophyta</taxon>
        <taxon>Tracheophyta</taxon>
        <taxon>Spermatophyta</taxon>
        <taxon>Magnoliopsida</taxon>
        <taxon>eudicotyledons</taxon>
        <taxon>Gunneridae</taxon>
        <taxon>Pentapetalae</taxon>
        <taxon>asterids</taxon>
        <taxon>campanulids</taxon>
        <taxon>Asterales</taxon>
        <taxon>Asteraceae</taxon>
        <taxon>Asteroideae</taxon>
        <taxon>Anthemideae</taxon>
        <taxon>Anthemidinae</taxon>
        <taxon>Tanacetum</taxon>
    </lineage>
</organism>
<evidence type="ECO:0000313" key="3">
    <source>
        <dbReference type="Proteomes" id="UP001151760"/>
    </source>
</evidence>
<evidence type="ECO:0008006" key="4">
    <source>
        <dbReference type="Google" id="ProtNLM"/>
    </source>
</evidence>
<proteinExistence type="predicted"/>
<evidence type="ECO:0000313" key="2">
    <source>
        <dbReference type="EMBL" id="GJT01800.1"/>
    </source>
</evidence>
<comment type="caution">
    <text evidence="2">The sequence shown here is derived from an EMBL/GenBank/DDBJ whole genome shotgun (WGS) entry which is preliminary data.</text>
</comment>
<keyword evidence="3" id="KW-1185">Reference proteome</keyword>
<gene>
    <name evidence="2" type="ORF">Tco_0822969</name>
</gene>
<dbReference type="Proteomes" id="UP001151760">
    <property type="component" value="Unassembled WGS sequence"/>
</dbReference>
<sequence length="546" mass="59449">MSTLQRLLAGAVLNPEVGVVALPTLPFITSSVSVTPEREDGDQTDFMAGANLRTITAPSRFVISLDSSHHSGANIAEAEVDSFARPPALLMTMTTTVTSTVDPTTTAKEKFIEPSIFGGGSSSRAEHTVESACTPMECHQWFLCSFVEEKDSLLKARDEEIKSLKAQLLVKEAKAAKAIHLRAEASKFEVVEKSLQDEIKSLKERNTALEKEKGVLDVRVADLAATVKVREQEAADSDAMVTTVKLQNDRLADQVRELETSSAGLQEKVAVYKNCMSQLEKFQDEQMAVVHEKFNKLDADFIETCLHLEERLYPHLLTTIVGRRWLLTYGMKLAVFKYLNSLEYLSTLGAAISKAIEKGMQDGLAAGITHGQEEVQNVNFSLLAELQSNKDASVETVMDLLRLDEALAERLGLNDSQPYVDQIMVPVHHSPDETVIGARALSLSLGVSDGRVQRIRENIANNRSALCDVFVSFSEPLSVAALEGTRGTSSVAPDTTIALSVTLVSTSTIPPISMDDYEITHADGQGNVGADVDPFPNVDDVELIIS</sequence>
<protein>
    <recommendedName>
        <fullName evidence="4">Transposase (Putative), gypsy type</fullName>
    </recommendedName>
</protein>
<keyword evidence="1" id="KW-0175">Coiled coil</keyword>
<accession>A0ABQ5AGK5</accession>
<evidence type="ECO:0000256" key="1">
    <source>
        <dbReference type="SAM" id="Coils"/>
    </source>
</evidence>
<feature type="coiled-coil region" evidence="1">
    <location>
        <begin position="185"/>
        <end position="212"/>
    </location>
</feature>
<reference evidence="2" key="2">
    <citation type="submission" date="2022-01" db="EMBL/GenBank/DDBJ databases">
        <authorList>
            <person name="Yamashiro T."/>
            <person name="Shiraishi A."/>
            <person name="Satake H."/>
            <person name="Nakayama K."/>
        </authorList>
    </citation>
    <scope>NUCLEOTIDE SEQUENCE</scope>
</reference>